<organism evidence="1 2">
    <name type="scientific">Yoonia rosea</name>
    <dbReference type="NCBI Taxonomy" id="287098"/>
    <lineage>
        <taxon>Bacteria</taxon>
        <taxon>Pseudomonadati</taxon>
        <taxon>Pseudomonadota</taxon>
        <taxon>Alphaproteobacteria</taxon>
        <taxon>Rhodobacterales</taxon>
        <taxon>Paracoccaceae</taxon>
        <taxon>Yoonia</taxon>
    </lineage>
</organism>
<keyword evidence="2" id="KW-1185">Reference proteome</keyword>
<dbReference type="STRING" id="287098.SAMN05421665_0331"/>
<dbReference type="AlphaFoldDB" id="A0A1R3WDG2"/>
<dbReference type="Proteomes" id="UP000186997">
    <property type="component" value="Unassembled WGS sequence"/>
</dbReference>
<protein>
    <submittedName>
        <fullName evidence="1">Uncharacterized protein</fullName>
    </submittedName>
</protein>
<dbReference type="PANTHER" id="PTHR35807">
    <property type="entry name" value="TRANSCRIPTIONAL REGULATOR REDD-RELATED"/>
    <property type="match status" value="1"/>
</dbReference>
<evidence type="ECO:0000313" key="1">
    <source>
        <dbReference type="EMBL" id="SIT76217.1"/>
    </source>
</evidence>
<sequence length="580" mass="65668">MHGFQMAEHNQIVARLFLIGPLELTDASGTSYTPRSKKACALFALLALAPRCQRTRVWLRDKLWSESSEGKSATSLRQIIFEQRRDLGPIFDAIIEVDRHSIKLRREALWIDYHAVMENPSELAALSLSPEADLLEGMDIQDEEFEDWLLLERQNWRDNAERLFERAAQTPVQHPPAKAQAHHSLAIAPLPAARISFGVLPNIQQGCDETTAHVADHLLEGIIKNLRELHPVDVYDLRDATGPSDGLIGASNTDHFIRVRALQVRQSLTLTFFLYTAANMSIEWSQSIQTTVDEALDWTNYVLSGFITQNVDRVSRSIERKPTDRAAQGQEPMIAGYTALNMMFRLDEGALQNAEYLLSRDQTGQNEALFAALRTYAASFKIGENLGTLNQETFGDTDKLVRDALNDNPFNAISLACLGHVTGYVFRNHDLARDLLERALRLNQNQAFVWDHYALNRLYAADYETAQKAAERAVYLGSYSPLSYSYDTTLAMTSTMLGQHQKAIHASRNALGKQPKFKAAMRYLLVNLAQTGRHDEATRIYNELLVHDPDFADIEVQKERFRISQKDKETNFIEAIKRFT</sequence>
<dbReference type="SUPFAM" id="SSF48452">
    <property type="entry name" value="TPR-like"/>
    <property type="match status" value="2"/>
</dbReference>
<dbReference type="Gene3D" id="1.10.10.10">
    <property type="entry name" value="Winged helix-like DNA-binding domain superfamily/Winged helix DNA-binding domain"/>
    <property type="match status" value="1"/>
</dbReference>
<name>A0A1R3WDG2_9RHOB</name>
<dbReference type="InterPro" id="IPR051677">
    <property type="entry name" value="AfsR-DnrI-RedD_regulator"/>
</dbReference>
<reference evidence="2" key="1">
    <citation type="submission" date="2017-01" db="EMBL/GenBank/DDBJ databases">
        <authorList>
            <person name="Varghese N."/>
            <person name="Submissions S."/>
        </authorList>
    </citation>
    <scope>NUCLEOTIDE SEQUENCE [LARGE SCALE GENOMIC DNA]</scope>
    <source>
        <strain evidence="2">DSM 29591</strain>
    </source>
</reference>
<evidence type="ECO:0000313" key="2">
    <source>
        <dbReference type="Proteomes" id="UP000186997"/>
    </source>
</evidence>
<dbReference type="InterPro" id="IPR036388">
    <property type="entry name" value="WH-like_DNA-bd_sf"/>
</dbReference>
<accession>A0A1R3WDG2</accession>
<gene>
    <name evidence="1" type="ORF">SAMN05421665_0331</name>
</gene>
<dbReference type="EMBL" id="FTPR01000001">
    <property type="protein sequence ID" value="SIT76217.1"/>
    <property type="molecule type" value="Genomic_DNA"/>
</dbReference>
<dbReference type="Gene3D" id="1.25.40.10">
    <property type="entry name" value="Tetratricopeptide repeat domain"/>
    <property type="match status" value="1"/>
</dbReference>
<dbReference type="RefSeq" id="WP_242654320.1">
    <property type="nucleotide sequence ID" value="NZ_FTPR01000001.1"/>
</dbReference>
<proteinExistence type="predicted"/>
<dbReference type="InterPro" id="IPR011990">
    <property type="entry name" value="TPR-like_helical_dom_sf"/>
</dbReference>